<evidence type="ECO:0000256" key="6">
    <source>
        <dbReference type="SAM" id="Phobius"/>
    </source>
</evidence>
<dbReference type="GO" id="GO:0035251">
    <property type="term" value="F:UDP-glucosyltransferase activity"/>
    <property type="evidence" value="ECO:0007669"/>
    <property type="project" value="InterPro"/>
</dbReference>
<evidence type="ECO:0000256" key="4">
    <source>
        <dbReference type="RuleBase" id="RU003718"/>
    </source>
</evidence>
<evidence type="ECO:0000256" key="3">
    <source>
        <dbReference type="ARBA" id="ARBA00022679"/>
    </source>
</evidence>
<dbReference type="InterPro" id="IPR050481">
    <property type="entry name" value="UDP-glycosyltransf_plant"/>
</dbReference>
<reference evidence="7" key="2">
    <citation type="submission" date="2023-06" db="EMBL/GenBank/DDBJ databases">
        <authorList>
            <person name="Ma L."/>
            <person name="Liu K.-W."/>
            <person name="Li Z."/>
            <person name="Hsiao Y.-Y."/>
            <person name="Qi Y."/>
            <person name="Fu T."/>
            <person name="Tang G."/>
            <person name="Zhang D."/>
            <person name="Sun W.-H."/>
            <person name="Liu D.-K."/>
            <person name="Li Y."/>
            <person name="Chen G.-Z."/>
            <person name="Liu X.-D."/>
            <person name="Liao X.-Y."/>
            <person name="Jiang Y.-T."/>
            <person name="Yu X."/>
            <person name="Hao Y."/>
            <person name="Huang J."/>
            <person name="Zhao X.-W."/>
            <person name="Ke S."/>
            <person name="Chen Y.-Y."/>
            <person name="Wu W.-L."/>
            <person name="Hsu J.-L."/>
            <person name="Lin Y.-F."/>
            <person name="Huang M.-D."/>
            <person name="Li C.-Y."/>
            <person name="Huang L."/>
            <person name="Wang Z.-W."/>
            <person name="Zhao X."/>
            <person name="Zhong W.-Y."/>
            <person name="Peng D.-H."/>
            <person name="Ahmad S."/>
            <person name="Lan S."/>
            <person name="Zhang J.-S."/>
            <person name="Tsai W.-C."/>
            <person name="Van De Peer Y."/>
            <person name="Liu Z.-J."/>
        </authorList>
    </citation>
    <scope>NUCLEOTIDE SEQUENCE</scope>
    <source>
        <strain evidence="7">CP</strain>
        <tissue evidence="7">Leaves</tissue>
    </source>
</reference>
<dbReference type="Gene3D" id="3.40.50.2000">
    <property type="entry name" value="Glycogen Phosphorylase B"/>
    <property type="match status" value="2"/>
</dbReference>
<comment type="caution">
    <text evidence="7">The sequence shown here is derived from an EMBL/GenBank/DDBJ whole genome shotgun (WGS) entry which is preliminary data.</text>
</comment>
<keyword evidence="3 4" id="KW-0808">Transferase</keyword>
<proteinExistence type="inferred from homology"/>
<dbReference type="EC" id="2.4.1.-" evidence="5"/>
<dbReference type="PANTHER" id="PTHR48048">
    <property type="entry name" value="GLYCOSYLTRANSFERASE"/>
    <property type="match status" value="1"/>
</dbReference>
<dbReference type="InterPro" id="IPR035595">
    <property type="entry name" value="UDP_glycos_trans_CS"/>
</dbReference>
<evidence type="ECO:0000313" key="8">
    <source>
        <dbReference type="Proteomes" id="UP001180020"/>
    </source>
</evidence>
<name>A0AAV9CCJ7_ACOCL</name>
<organism evidence="7 8">
    <name type="scientific">Acorus calamus</name>
    <name type="common">Sweet flag</name>
    <dbReference type="NCBI Taxonomy" id="4465"/>
    <lineage>
        <taxon>Eukaryota</taxon>
        <taxon>Viridiplantae</taxon>
        <taxon>Streptophyta</taxon>
        <taxon>Embryophyta</taxon>
        <taxon>Tracheophyta</taxon>
        <taxon>Spermatophyta</taxon>
        <taxon>Magnoliopsida</taxon>
        <taxon>Liliopsida</taxon>
        <taxon>Acoraceae</taxon>
        <taxon>Acorus</taxon>
    </lineage>
</organism>
<evidence type="ECO:0000256" key="1">
    <source>
        <dbReference type="ARBA" id="ARBA00009995"/>
    </source>
</evidence>
<dbReference type="EMBL" id="JAUJYO010000020">
    <property type="protein sequence ID" value="KAK1286038.1"/>
    <property type="molecule type" value="Genomic_DNA"/>
</dbReference>
<dbReference type="PANTHER" id="PTHR48048:SF30">
    <property type="entry name" value="GLYCOSYLTRANSFERASE"/>
    <property type="match status" value="1"/>
</dbReference>
<dbReference type="CDD" id="cd03784">
    <property type="entry name" value="GT1_Gtf-like"/>
    <property type="match status" value="1"/>
</dbReference>
<dbReference type="Proteomes" id="UP001180020">
    <property type="component" value="Unassembled WGS sequence"/>
</dbReference>
<evidence type="ECO:0000313" key="7">
    <source>
        <dbReference type="EMBL" id="KAK1286038.1"/>
    </source>
</evidence>
<protein>
    <recommendedName>
        <fullName evidence="5">Glycosyltransferase</fullName>
        <ecNumber evidence="5">2.4.1.-</ecNumber>
    </recommendedName>
</protein>
<sequence length="511" mass="56515">MRWTRDRFLHDRIPAPNHFLYIYIHGSDLRRGRREKKQKKKMKMEETIVLYPSPGMGHLVSMVELAKLFTRQGFKVIILIVPPSYHTSTAPFITTVSASNPSITFHHLPKIDLPPDSVPSPHHEALQFELIRLHIPNLTRALHSISSNPSTSVRAFIADFFCSTSIDVAAHLNIPFYFFFTSGAAVLATLLYLTTLHESTTLSFRELGKTPLDIPGLPPLPAIDMPLPTLDRDDPAYEGFLYFSHQLPKAKGVILNSFESLEPRALKSISDGLHVPNAPPVPVHCIGPLIMSEKRGGGGGDDCLKWLDVQPEKSVVFLCFGSLGLFSAGQLREIALGLERSGHRFLWVVRSPPLTAEQSKLVSATPEPDLDALLPPGFVERTKERGLVVKSWAPQAAVLSHGSVGGFVTHCGWNSVLEAICGGVPMVAWPLYAEQRMNRVFLVEEMKLAIPIDGFDRGIVGAMEVERRVRQLMSDDGGLRERVLRAKHEAMAALSKGGSSNSVLINAWKNN</sequence>
<comment type="similarity">
    <text evidence="1 4">Belongs to the UDP-glycosyltransferase family.</text>
</comment>
<dbReference type="AlphaFoldDB" id="A0AAV9CCJ7"/>
<reference evidence="7" key="1">
    <citation type="journal article" date="2023" name="Nat. Commun.">
        <title>Diploid and tetraploid genomes of Acorus and the evolution of monocots.</title>
        <authorList>
            <person name="Ma L."/>
            <person name="Liu K.W."/>
            <person name="Li Z."/>
            <person name="Hsiao Y.Y."/>
            <person name="Qi Y."/>
            <person name="Fu T."/>
            <person name="Tang G.D."/>
            <person name="Zhang D."/>
            <person name="Sun W.H."/>
            <person name="Liu D.K."/>
            <person name="Li Y."/>
            <person name="Chen G.Z."/>
            <person name="Liu X.D."/>
            <person name="Liao X.Y."/>
            <person name="Jiang Y.T."/>
            <person name="Yu X."/>
            <person name="Hao Y."/>
            <person name="Huang J."/>
            <person name="Zhao X.W."/>
            <person name="Ke S."/>
            <person name="Chen Y.Y."/>
            <person name="Wu W.L."/>
            <person name="Hsu J.L."/>
            <person name="Lin Y.F."/>
            <person name="Huang M.D."/>
            <person name="Li C.Y."/>
            <person name="Huang L."/>
            <person name="Wang Z.W."/>
            <person name="Zhao X."/>
            <person name="Zhong W.Y."/>
            <person name="Peng D.H."/>
            <person name="Ahmad S."/>
            <person name="Lan S."/>
            <person name="Zhang J.S."/>
            <person name="Tsai W.C."/>
            <person name="Van de Peer Y."/>
            <person name="Liu Z.J."/>
        </authorList>
    </citation>
    <scope>NUCLEOTIDE SEQUENCE</scope>
    <source>
        <strain evidence="7">CP</strain>
    </source>
</reference>
<dbReference type="PROSITE" id="PS00375">
    <property type="entry name" value="UDPGT"/>
    <property type="match status" value="1"/>
</dbReference>
<dbReference type="SUPFAM" id="SSF53756">
    <property type="entry name" value="UDP-Glycosyltransferase/glycogen phosphorylase"/>
    <property type="match status" value="1"/>
</dbReference>
<keyword evidence="8" id="KW-1185">Reference proteome</keyword>
<dbReference type="InterPro" id="IPR002213">
    <property type="entry name" value="UDP_glucos_trans"/>
</dbReference>
<gene>
    <name evidence="7" type="primary">UGT88A1</name>
    <name evidence="7" type="ORF">QJS10_CPB20g02142</name>
</gene>
<accession>A0AAV9CCJ7</accession>
<keyword evidence="6" id="KW-0472">Membrane</keyword>
<keyword evidence="6" id="KW-0812">Transmembrane</keyword>
<evidence type="ECO:0000256" key="5">
    <source>
        <dbReference type="RuleBase" id="RU362057"/>
    </source>
</evidence>
<dbReference type="FunFam" id="3.40.50.2000:FF:000020">
    <property type="entry name" value="Glycosyltransferase"/>
    <property type="match status" value="1"/>
</dbReference>
<keyword evidence="2 4" id="KW-0328">Glycosyltransferase</keyword>
<dbReference type="Pfam" id="PF00201">
    <property type="entry name" value="UDPGT"/>
    <property type="match status" value="1"/>
</dbReference>
<evidence type="ECO:0000256" key="2">
    <source>
        <dbReference type="ARBA" id="ARBA00022676"/>
    </source>
</evidence>
<feature type="transmembrane region" description="Helical" evidence="6">
    <location>
        <begin position="174"/>
        <end position="193"/>
    </location>
</feature>
<dbReference type="FunFam" id="3.40.50.2000:FF:000095">
    <property type="entry name" value="Glycosyltransferase"/>
    <property type="match status" value="1"/>
</dbReference>
<keyword evidence="6" id="KW-1133">Transmembrane helix</keyword>